<proteinExistence type="predicted"/>
<reference evidence="4 7" key="2">
    <citation type="submission" date="2023-08" db="EMBL/GenBank/DDBJ databases">
        <title>Black Yeasts Isolated from many extreme environments.</title>
        <authorList>
            <person name="Coleine C."/>
            <person name="Stajich J.E."/>
            <person name="Selbmann L."/>
        </authorList>
    </citation>
    <scope>NUCLEOTIDE SEQUENCE [LARGE SCALE GENOMIC DNA]</scope>
    <source>
        <strain evidence="4 7">CCFEE 6328</strain>
    </source>
</reference>
<feature type="region of interest" description="Disordered" evidence="1">
    <location>
        <begin position="1"/>
        <end position="28"/>
    </location>
</feature>
<gene>
    <name evidence="4" type="ORF">LTR69_010919</name>
    <name evidence="5" type="ORF">PV11_07022</name>
</gene>
<dbReference type="InterPro" id="IPR007513">
    <property type="entry name" value="SERF-like_N"/>
</dbReference>
<evidence type="ECO:0000256" key="1">
    <source>
        <dbReference type="SAM" id="MobiDB-lite"/>
    </source>
</evidence>
<dbReference type="Gene3D" id="4.10.1050.10">
    <property type="entry name" value="At2g23090-like"/>
    <property type="match status" value="1"/>
</dbReference>
<dbReference type="EMBL" id="JAVRRF010000042">
    <property type="protein sequence ID" value="KAK5049735.1"/>
    <property type="molecule type" value="Genomic_DNA"/>
</dbReference>
<dbReference type="EMBL" id="KN846953">
    <property type="protein sequence ID" value="KIV79460.1"/>
    <property type="molecule type" value="Genomic_DNA"/>
</dbReference>
<evidence type="ECO:0000313" key="6">
    <source>
        <dbReference type="Proteomes" id="UP000053599"/>
    </source>
</evidence>
<dbReference type="Proteomes" id="UP000053599">
    <property type="component" value="Unassembled WGS sequence"/>
</dbReference>
<name>A0A0D1VTJ0_9EURO</name>
<organism evidence="5 6">
    <name type="scientific">Exophiala sideris</name>
    <dbReference type="NCBI Taxonomy" id="1016849"/>
    <lineage>
        <taxon>Eukaryota</taxon>
        <taxon>Fungi</taxon>
        <taxon>Dikarya</taxon>
        <taxon>Ascomycota</taxon>
        <taxon>Pezizomycotina</taxon>
        <taxon>Eurotiomycetes</taxon>
        <taxon>Chaetothyriomycetidae</taxon>
        <taxon>Chaetothyriales</taxon>
        <taxon>Herpotrichiellaceae</taxon>
        <taxon>Exophiala</taxon>
    </lineage>
</organism>
<feature type="compositionally biased region" description="Basic and acidic residues" evidence="1">
    <location>
        <begin position="9"/>
        <end position="24"/>
    </location>
</feature>
<evidence type="ECO:0000313" key="5">
    <source>
        <dbReference type="EMBL" id="KIV79460.1"/>
    </source>
</evidence>
<dbReference type="Proteomes" id="UP001345691">
    <property type="component" value="Unassembled WGS sequence"/>
</dbReference>
<dbReference type="HOGENOM" id="CLU_181109_1_0_1"/>
<feature type="domain" description="At2g23090-like zinc-binding" evidence="3">
    <location>
        <begin position="36"/>
        <end position="69"/>
    </location>
</feature>
<accession>A0A0D1VTJ0</accession>
<dbReference type="OrthoDB" id="370932at2759"/>
<evidence type="ECO:0000259" key="3">
    <source>
        <dbReference type="Pfam" id="PF12907"/>
    </source>
</evidence>
<dbReference type="InterPro" id="IPR039713">
    <property type="entry name" value="At2g23090-like"/>
</dbReference>
<dbReference type="PANTHER" id="PTHR33788:SF1">
    <property type="entry name" value="ZINC-BINDING PROTEIN"/>
    <property type="match status" value="1"/>
</dbReference>
<keyword evidence="7" id="KW-1185">Reference proteome</keyword>
<protein>
    <submittedName>
        <fullName evidence="5">Uncharacterized protein</fullName>
    </submittedName>
</protein>
<dbReference type="InterPro" id="IPR039438">
    <property type="entry name" value="At2g23090-like_Znf"/>
</dbReference>
<evidence type="ECO:0000259" key="2">
    <source>
        <dbReference type="Pfam" id="PF04419"/>
    </source>
</evidence>
<feature type="domain" description="Small EDRK-rich factor-like N-terminal" evidence="2">
    <location>
        <begin position="1"/>
        <end position="32"/>
    </location>
</feature>
<evidence type="ECO:0000313" key="7">
    <source>
        <dbReference type="Proteomes" id="UP001345691"/>
    </source>
</evidence>
<sequence>MGNGAKAQQKRDRNEKGAGKEAKSQLKTNVAAQSFKCKTCFSTFQSTTTRKALEEHATNKHSKDYDACFA</sequence>
<dbReference type="Pfam" id="PF04419">
    <property type="entry name" value="SERF-like_N"/>
    <property type="match status" value="1"/>
</dbReference>
<dbReference type="SUPFAM" id="SSF118359">
    <property type="entry name" value="Expressed protein At2g23090/F21P24.15"/>
    <property type="match status" value="1"/>
</dbReference>
<evidence type="ECO:0000313" key="4">
    <source>
        <dbReference type="EMBL" id="KAK5049735.1"/>
    </source>
</evidence>
<reference evidence="5 6" key="1">
    <citation type="submission" date="2015-01" db="EMBL/GenBank/DDBJ databases">
        <title>The Genome Sequence of Exophiala sideris CBS121828.</title>
        <authorList>
            <consortium name="The Broad Institute Genomics Platform"/>
            <person name="Cuomo C."/>
            <person name="de Hoog S."/>
            <person name="Gorbushina A."/>
            <person name="Stielow B."/>
            <person name="Teixiera M."/>
            <person name="Abouelleil A."/>
            <person name="Chapman S.B."/>
            <person name="Priest M."/>
            <person name="Young S.K."/>
            <person name="Wortman J."/>
            <person name="Nusbaum C."/>
            <person name="Birren B."/>
        </authorList>
    </citation>
    <scope>NUCLEOTIDE SEQUENCE [LARGE SCALE GENOMIC DNA]</scope>
    <source>
        <strain evidence="5 6">CBS 121828</strain>
    </source>
</reference>
<dbReference type="PANTHER" id="PTHR33788">
    <property type="entry name" value="OS07G0114300 PROTEIN"/>
    <property type="match status" value="1"/>
</dbReference>
<dbReference type="InterPro" id="IPR026939">
    <property type="entry name" value="ZNF706/At2g23090_sf"/>
</dbReference>
<dbReference type="Pfam" id="PF12907">
    <property type="entry name" value="zf-met2"/>
    <property type="match status" value="1"/>
</dbReference>
<dbReference type="AlphaFoldDB" id="A0A0D1VTJ0"/>